<evidence type="ECO:0000313" key="2">
    <source>
        <dbReference type="EMBL" id="KAK3261632.1"/>
    </source>
</evidence>
<gene>
    <name evidence="2" type="ORF">CYMTET_29467</name>
</gene>
<feature type="compositionally biased region" description="Acidic residues" evidence="1">
    <location>
        <begin position="297"/>
        <end position="309"/>
    </location>
</feature>
<evidence type="ECO:0000313" key="3">
    <source>
        <dbReference type="Proteomes" id="UP001190700"/>
    </source>
</evidence>
<protein>
    <submittedName>
        <fullName evidence="2">Uncharacterized protein</fullName>
    </submittedName>
</protein>
<name>A0AAE0KUX4_9CHLO</name>
<accession>A0AAE0KUX4</accession>
<comment type="caution">
    <text evidence="2">The sequence shown here is derived from an EMBL/GenBank/DDBJ whole genome shotgun (WGS) entry which is preliminary data.</text>
</comment>
<sequence>MLGYGTFLEGLVGLWLCETLRQVRMRQCDAVKFQHLISSRHWYIERTKDRLIIQDPTRGRYNSLFASNGQESAEPSHATKGAAPEHLARAENARPDVQEVEGSNELAVAECSSASLLAQAGKEVLVPDIQTSRMQEHRVQEAAAAPDAIPVLEDAHASEAEPEQDKADAEHLPSGRQASEGNPGPGEELGGVHDVAKALGEDHEREKAGSEHDHDETIVQASAGAPERVKVLGYQLNPGAGGHKEVSEESHAQKKVSSENEAGREEGCEDWGRETSTWQHGSRPQSALAGRSSLLDEPGEGADVEDAPDEAQARSQQGGLLHDVIDPELEVGAAAAAAADDDDDDEKKTVAVYIVKGSFEEVQLEDIRWMDEKGERRSVDGISRHIRLQPDEQFMFIRVKNSSPFRVVRCMRKDVTDGGAIVVVPMTRLDASLTTKMLGQFFTPYENDFYYWQCYEIARRLVITGVVVAVDMFDDVTAVIFASVMCVLAISFQLHCKPFKSDALDHLMLGILFNQYAVQMGIVAMYITNKQTEVIGGSLLALQAVILSCAISQIVPAFRPVALALRQATLTVLDIVIRSFIGRRESRMGQNEAELADIDGIDV</sequence>
<feature type="compositionally biased region" description="Polar residues" evidence="1">
    <location>
        <begin position="274"/>
        <end position="285"/>
    </location>
</feature>
<dbReference type="AlphaFoldDB" id="A0AAE0KUX4"/>
<dbReference type="EMBL" id="LGRX02016776">
    <property type="protein sequence ID" value="KAK3261632.1"/>
    <property type="molecule type" value="Genomic_DNA"/>
</dbReference>
<feature type="compositionally biased region" description="Basic and acidic residues" evidence="1">
    <location>
        <begin position="190"/>
        <end position="217"/>
    </location>
</feature>
<dbReference type="Proteomes" id="UP001190700">
    <property type="component" value="Unassembled WGS sequence"/>
</dbReference>
<feature type="compositionally biased region" description="Basic and acidic residues" evidence="1">
    <location>
        <begin position="242"/>
        <end position="273"/>
    </location>
</feature>
<feature type="compositionally biased region" description="Basic and acidic residues" evidence="1">
    <location>
        <begin position="156"/>
        <end position="173"/>
    </location>
</feature>
<reference evidence="2 3" key="1">
    <citation type="journal article" date="2015" name="Genome Biol. Evol.">
        <title>Comparative Genomics of a Bacterivorous Green Alga Reveals Evolutionary Causalities and Consequences of Phago-Mixotrophic Mode of Nutrition.</title>
        <authorList>
            <person name="Burns J.A."/>
            <person name="Paasch A."/>
            <person name="Narechania A."/>
            <person name="Kim E."/>
        </authorList>
    </citation>
    <scope>NUCLEOTIDE SEQUENCE [LARGE SCALE GENOMIC DNA]</scope>
    <source>
        <strain evidence="2 3">PLY_AMNH</strain>
    </source>
</reference>
<proteinExistence type="predicted"/>
<keyword evidence="3" id="KW-1185">Reference proteome</keyword>
<feature type="region of interest" description="Disordered" evidence="1">
    <location>
        <begin position="156"/>
        <end position="317"/>
    </location>
</feature>
<evidence type="ECO:0000256" key="1">
    <source>
        <dbReference type="SAM" id="MobiDB-lite"/>
    </source>
</evidence>
<organism evidence="2 3">
    <name type="scientific">Cymbomonas tetramitiformis</name>
    <dbReference type="NCBI Taxonomy" id="36881"/>
    <lineage>
        <taxon>Eukaryota</taxon>
        <taxon>Viridiplantae</taxon>
        <taxon>Chlorophyta</taxon>
        <taxon>Pyramimonadophyceae</taxon>
        <taxon>Pyramimonadales</taxon>
        <taxon>Pyramimonadaceae</taxon>
        <taxon>Cymbomonas</taxon>
    </lineage>
</organism>